<feature type="domain" description="NAD-glutamate dehydrogenase N-terminal ACT1" evidence="3">
    <location>
        <begin position="15"/>
        <end position="165"/>
    </location>
</feature>
<dbReference type="InterPro" id="IPR049059">
    <property type="entry name" value="NAD_Glu_DH_HM1"/>
</dbReference>
<dbReference type="InterPro" id="IPR036291">
    <property type="entry name" value="NAD(P)-bd_dom_sf"/>
</dbReference>
<evidence type="ECO:0000313" key="6">
    <source>
        <dbReference type="EMBL" id="UYM04059.1"/>
    </source>
</evidence>
<dbReference type="InterPro" id="IPR007780">
    <property type="entry name" value="NAD_Glu_DH_bac"/>
</dbReference>
<dbReference type="PANTHER" id="PTHR43403">
    <property type="entry name" value="NAD-SPECIFIC GLUTAMATE DEHYDROGENASE"/>
    <property type="match status" value="1"/>
</dbReference>
<dbReference type="InterPro" id="IPR049062">
    <property type="entry name" value="NAD_Glu_DH_ACT2"/>
</dbReference>
<evidence type="ECO:0000259" key="2">
    <source>
        <dbReference type="Pfam" id="PF21074"/>
    </source>
</evidence>
<dbReference type="Pfam" id="PF21078">
    <property type="entry name" value="GDH_HM3"/>
    <property type="match status" value="1"/>
</dbReference>
<dbReference type="InterPro" id="IPR046346">
    <property type="entry name" value="Aminoacid_DH-like_N_sf"/>
</dbReference>
<evidence type="ECO:0000259" key="1">
    <source>
        <dbReference type="Pfam" id="PF05088"/>
    </source>
</evidence>
<dbReference type="Pfam" id="PF05088">
    <property type="entry name" value="Bac_GDH_CD"/>
    <property type="match status" value="1"/>
</dbReference>
<dbReference type="PIRSF" id="PIRSF036761">
    <property type="entry name" value="GDH_Mll4104"/>
    <property type="match status" value="1"/>
</dbReference>
<dbReference type="GO" id="GO:0006538">
    <property type="term" value="P:L-glutamate catabolic process"/>
    <property type="evidence" value="ECO:0007669"/>
    <property type="project" value="InterPro"/>
</dbReference>
<keyword evidence="7" id="KW-1185">Reference proteome</keyword>
<evidence type="ECO:0000313" key="7">
    <source>
        <dbReference type="Proteomes" id="UP001164390"/>
    </source>
</evidence>
<protein>
    <submittedName>
        <fullName evidence="6">NAD-glutamate dehydrogenase</fullName>
    </submittedName>
</protein>
<evidence type="ECO:0000259" key="3">
    <source>
        <dbReference type="Pfam" id="PF21075"/>
    </source>
</evidence>
<dbReference type="Pfam" id="PF21074">
    <property type="entry name" value="GDH_C"/>
    <property type="match status" value="1"/>
</dbReference>
<feature type="domain" description="NAD-glutamate dehydrogenase ACT3" evidence="5">
    <location>
        <begin position="540"/>
        <end position="611"/>
    </location>
</feature>
<gene>
    <name evidence="6" type="ORF">L0C25_16110</name>
</gene>
<dbReference type="InterPro" id="IPR049058">
    <property type="entry name" value="NAD_Glu_DH_HM2"/>
</dbReference>
<feature type="domain" description="NAD-specific glutamate dehydrogenase C-terminal" evidence="2">
    <location>
        <begin position="1265"/>
        <end position="1601"/>
    </location>
</feature>
<sequence>MGDDVVSADELTTLVERYYQHVPADELADRSIDARRAAVESQLRLATDRPQGTCRVRAFTPTVEQHGWDAGGHVVVEIVAVDMPFLVDSVTSFLTRSDYGIDLVIHPQFVVRRDITGALTEVEVDTDELEEIDDSDPTRMRESWMHLELDEISDPGAMELIEEGLQRTLRDVAEIVEDWQKMESRARQIVDGFETSRPPIEQAEVAQAAQLLSWLADGHFTFMGYREYDLVQVDGVDGLRPVAGSGLGILRSDTDALGGVKELPEAAAAKARDKTLLIITKANSRSTVHRPVYLDYIGVKTFDKAGAVIGERRFLGLFTSSAYTESVTRVPVLKDKVKGVLKRLGFDTASHSGKALIDLLETYPRDELFQTPLDDLVPIANAVLHLQERRQLRLFLRRDDYGRFLSCLIYLPRDRYMTQVRQRLERILASAVGGEPTVDFTARVTESVLARLHYVVRPERGHEIGELDRVALEQRLADATRSWDDDFRRAIDDVIGDAATTEILHTYGDAFPEAYKEDFGARTAVGDLRRLKSLTTPGEVALEYYAPGGADGGEGRLKIYRCGAPLSLSDVLPLFQALGVDVIDERPYQIHARSTESWIYDFGLRTRGGVTKADLELFQDAFLACWGKDAEADGFNRLVLAAGLTWRQVVILRAYATYLRQANAPFSQTYIEQSLLGNVEIARLLVELFEARFAVDPGKSGTAAVAPDDPDRRTRIEQVEKEIESALDAVVTLDEDRILRGYRNLIRATLRTNFYRTGDDGRARPFVSLKLEPTEIDDLPEPRPKYEIFCYSPRVEGVHLRFGKVARGGLRWSDRREDFRTEVLGLVKAQMVKNTVIVPVGSKGGFYCKDLPDPAADRDAWLAEGKACYTTFISSMLDVTDNRVDGVAVPPPDVVRWDSDDSYLVVAADKGTATFSDLANEISASYDYWLGDAFASGGSVGYDHKGMGITAKGAWESVRRHFREMGIDCQREDFTCVGIGDMSGDVFGNGMLLSEHTRLVAAFDHRHIFVDPNPDSATTYAERRRLYHLPRSSWADYDASLISDGGGVFSRTLKSIPLTAQMRAALGIDDDVTKLSPAQLQSAILRAPVDLLWNGGIGTYVKATSETNDDVGDKANNAIRVNGAQLRSKCVGEGGNLGLTQLGRIEYALNGGRINTDFIDNSAGVDTSDREVNIKILLDGVVRAGGLTREGRNDLLPTMTDEVGDLVLRDNYEQNVALANAAAGAASLLHVHADWIGQLERDGLLDRELEFLPSDEEMANRRSNGKGLTSPELSVLLAYTKIVLADRLIESDIADDAFFRGRLFSYFPTEVKHEYRKAMADHPLRREIIVTAIVNDLINNAGITFYHRLATETGVSVAALARAHAIAAEIYGVDGIQAEIDELDNVIPAEMQTRMRLILRTLTERTSRWMVNHRRQVDAEAAVDYFGTDVQRLLREMPNLLVGRELDIMRERAERLTEAGVPDALANRVASVEPAYAALGNVVTAKSHDVSAADVARVHFQLGDSLGLDRLLRRISSLPRDDRWQTMARAALRDDLYGVHHDLTGRVLRDTPADLSAAERVKAWIEQETGTLDRIEGMLEDIWGEETPDLARLSVGMRVVRSLLG</sequence>
<dbReference type="Pfam" id="PF21076">
    <property type="entry name" value="GDH_ACT2"/>
    <property type="match status" value="1"/>
</dbReference>
<dbReference type="PANTHER" id="PTHR43403:SF1">
    <property type="entry name" value="NAD-SPECIFIC GLUTAMATE DEHYDROGENASE"/>
    <property type="match status" value="1"/>
</dbReference>
<feature type="domain" description="NAD-glutamate dehydrogenase ACT2" evidence="4">
    <location>
        <begin position="393"/>
        <end position="484"/>
    </location>
</feature>
<dbReference type="Proteomes" id="UP001164390">
    <property type="component" value="Chromosome"/>
</dbReference>
<dbReference type="Pfam" id="PF21073">
    <property type="entry name" value="GDH_HM1"/>
    <property type="match status" value="1"/>
</dbReference>
<dbReference type="RefSeq" id="WP_271632710.1">
    <property type="nucleotide sequence ID" value="NZ_CP094970.1"/>
</dbReference>
<feature type="domain" description="NAD-glutamate dehydrogenase catalytic" evidence="1">
    <location>
        <begin position="722"/>
        <end position="1220"/>
    </location>
</feature>
<dbReference type="GO" id="GO:0004352">
    <property type="term" value="F:glutamate dehydrogenase (NAD+) activity"/>
    <property type="evidence" value="ECO:0007669"/>
    <property type="project" value="InterPro"/>
</dbReference>
<dbReference type="EMBL" id="CP094970">
    <property type="protein sequence ID" value="UYM04059.1"/>
    <property type="molecule type" value="Genomic_DNA"/>
</dbReference>
<dbReference type="InterPro" id="IPR048381">
    <property type="entry name" value="GDH_C"/>
</dbReference>
<dbReference type="GO" id="GO:0004069">
    <property type="term" value="F:L-aspartate:2-oxoglutarate aminotransferase activity"/>
    <property type="evidence" value="ECO:0007669"/>
    <property type="project" value="InterPro"/>
</dbReference>
<dbReference type="InterPro" id="IPR049064">
    <property type="entry name" value="NAD_Glu_DH_ACT3"/>
</dbReference>
<dbReference type="Pfam" id="PF21077">
    <property type="entry name" value="GDH_ACT3"/>
    <property type="match status" value="1"/>
</dbReference>
<dbReference type="Pfam" id="PF21075">
    <property type="entry name" value="GDH_ACT1"/>
    <property type="match status" value="1"/>
</dbReference>
<organism evidence="6 7">
    <name type="scientific">Solicola gregarius</name>
    <dbReference type="NCBI Taxonomy" id="2908642"/>
    <lineage>
        <taxon>Bacteria</taxon>
        <taxon>Bacillati</taxon>
        <taxon>Actinomycetota</taxon>
        <taxon>Actinomycetes</taxon>
        <taxon>Propionibacteriales</taxon>
        <taxon>Nocardioidaceae</taxon>
        <taxon>Solicola</taxon>
    </lineage>
</organism>
<dbReference type="InterPro" id="IPR049056">
    <property type="entry name" value="NAD_Glu_DH_HM3"/>
</dbReference>
<evidence type="ECO:0000259" key="4">
    <source>
        <dbReference type="Pfam" id="PF21076"/>
    </source>
</evidence>
<proteinExistence type="predicted"/>
<dbReference type="KEGG" id="sgrg:L0C25_16110"/>
<dbReference type="SUPFAM" id="SSF53223">
    <property type="entry name" value="Aminoacid dehydrogenase-like, N-terminal domain"/>
    <property type="match status" value="1"/>
</dbReference>
<dbReference type="Pfam" id="PF21079">
    <property type="entry name" value="GDH_HM2"/>
    <property type="match status" value="1"/>
</dbReference>
<reference evidence="6" key="1">
    <citation type="submission" date="2022-01" db="EMBL/GenBank/DDBJ databases">
        <title>Nocardioidaceae gen. sp. A5X3R13.</title>
        <authorList>
            <person name="Lopez Marin M.A."/>
            <person name="Uhlik O."/>
        </authorList>
    </citation>
    <scope>NUCLEOTIDE SEQUENCE</scope>
    <source>
        <strain evidence="6">A5X3R13</strain>
    </source>
</reference>
<evidence type="ECO:0000259" key="5">
    <source>
        <dbReference type="Pfam" id="PF21077"/>
    </source>
</evidence>
<name>A0AA46TEU7_9ACTN</name>
<dbReference type="InterPro" id="IPR024727">
    <property type="entry name" value="NAD_Glu_DH_N_ACT1"/>
</dbReference>
<dbReference type="InterPro" id="IPR028971">
    <property type="entry name" value="NAD-GDH_cat"/>
</dbReference>
<accession>A0AA46TEU7</accession>
<dbReference type="SUPFAM" id="SSF51735">
    <property type="entry name" value="NAD(P)-binding Rossmann-fold domains"/>
    <property type="match status" value="1"/>
</dbReference>